<comment type="similarity">
    <text evidence="2 15">Belongs to the peptidase M20A family. DapE subfamily.</text>
</comment>
<evidence type="ECO:0000256" key="8">
    <source>
        <dbReference type="ARBA" id="ARBA00022801"/>
    </source>
</evidence>
<comment type="pathway">
    <text evidence="1 15">Amino-acid biosynthesis; L-lysine biosynthesis via DAP pathway; LL-2,6-diaminopimelate from (S)-tetrahydrodipicolinate (succinylase route): step 3/3.</text>
</comment>
<reference evidence="16 17" key="1">
    <citation type="submission" date="2016-12" db="EMBL/GenBank/DDBJ databases">
        <title>Complete genome sequence of Thauera chlorobenzoica, a Betaproteobacterium degrading haloaromatics anaerobically to CO2 and halides.</title>
        <authorList>
            <person name="Goris T."/>
            <person name="Mergelsberg M."/>
            <person name="Boll M."/>
        </authorList>
    </citation>
    <scope>NUCLEOTIDE SEQUENCE [LARGE SCALE GENOMIC DNA]</scope>
    <source>
        <strain evidence="16 17">3CB1</strain>
    </source>
</reference>
<feature type="binding site" evidence="15">
    <location>
        <position position="138"/>
    </location>
    <ligand>
        <name>Zn(2+)</name>
        <dbReference type="ChEBI" id="CHEBI:29105"/>
        <label>2</label>
    </ligand>
</feature>
<dbReference type="GO" id="GO:0008270">
    <property type="term" value="F:zinc ion binding"/>
    <property type="evidence" value="ECO:0007669"/>
    <property type="project" value="UniProtKB-UniRule"/>
</dbReference>
<evidence type="ECO:0000256" key="4">
    <source>
        <dbReference type="ARBA" id="ARBA00011921"/>
    </source>
</evidence>
<dbReference type="GO" id="GO:0006526">
    <property type="term" value="P:L-arginine biosynthetic process"/>
    <property type="evidence" value="ECO:0007669"/>
    <property type="project" value="TreeGrafter"/>
</dbReference>
<dbReference type="GO" id="GO:0008777">
    <property type="term" value="F:acetylornithine deacetylase activity"/>
    <property type="evidence" value="ECO:0007669"/>
    <property type="project" value="TreeGrafter"/>
</dbReference>
<dbReference type="GO" id="GO:0019877">
    <property type="term" value="P:diaminopimelate biosynthetic process"/>
    <property type="evidence" value="ECO:0007669"/>
    <property type="project" value="UniProtKB-UniRule"/>
</dbReference>
<sequence length="382" mass="40549">MPDTPTPTLALACELISRPSVTPDDAGCLALIAERLQALGFTCERLDRAGVSNLWARRGQAAPVLCFAGHTDVVPPGPADAWQTPPFVPTPIDGMLYGRGAADMKSSLAAFVTAIERFAAACPDHAGSIAVLLTSDEEGIATDGTVKVVEALAARGERLDYCIVGEPTSVNTLGDMIKNGRRGSLSGTLRVKGQQGHVAYPQLARNPIHAFAPALAELAAMRWDEGNEFFPPTTWQVSNIHAGTGANNVIPGVCEVMFNFRFASVSSADELQRRTCAVLDRHGLEYEIDWHLSGKPFITGRGRLVGALSAAIRDTLGVDTELSTSGGTSDGRFIADICAEVVEFGPVNASIHKVNECIAIDAVEPLSVVYERTLQALLGRNT</sequence>
<keyword evidence="17" id="KW-1185">Reference proteome</keyword>
<organism evidence="16 17">
    <name type="scientific">Thauera chlorobenzoica</name>
    <dbReference type="NCBI Taxonomy" id="96773"/>
    <lineage>
        <taxon>Bacteria</taxon>
        <taxon>Pseudomonadati</taxon>
        <taxon>Pseudomonadota</taxon>
        <taxon>Betaproteobacteria</taxon>
        <taxon>Rhodocyclales</taxon>
        <taxon>Zoogloeaceae</taxon>
        <taxon>Thauera</taxon>
    </lineage>
</organism>
<dbReference type="InterPro" id="IPR011650">
    <property type="entry name" value="Peptidase_M20_dimer"/>
</dbReference>
<evidence type="ECO:0000256" key="3">
    <source>
        <dbReference type="ARBA" id="ARBA00011738"/>
    </source>
</evidence>
<evidence type="ECO:0000256" key="7">
    <source>
        <dbReference type="ARBA" id="ARBA00022723"/>
    </source>
</evidence>
<dbReference type="SUPFAM" id="SSF53187">
    <property type="entry name" value="Zn-dependent exopeptidases"/>
    <property type="match status" value="1"/>
</dbReference>
<evidence type="ECO:0000256" key="15">
    <source>
        <dbReference type="HAMAP-Rule" id="MF_01690"/>
    </source>
</evidence>
<evidence type="ECO:0000256" key="6">
    <source>
        <dbReference type="ARBA" id="ARBA00022605"/>
    </source>
</evidence>
<dbReference type="KEGG" id="tcl:Tchl_2785"/>
<protein>
    <recommendedName>
        <fullName evidence="5 15">Succinyl-diaminopimelate desuccinylase</fullName>
        <shortName evidence="15">SDAP desuccinylase</shortName>
        <ecNumber evidence="4 15">3.5.1.18</ecNumber>
    </recommendedName>
    <alternativeName>
        <fullName evidence="13 15">N-succinyl-LL-2,6-diaminoheptanedioate amidohydrolase</fullName>
    </alternativeName>
</protein>
<dbReference type="Gene3D" id="3.40.630.10">
    <property type="entry name" value="Zn peptidases"/>
    <property type="match status" value="2"/>
</dbReference>
<feature type="binding site" evidence="15">
    <location>
        <position position="352"/>
    </location>
    <ligand>
        <name>Zn(2+)</name>
        <dbReference type="ChEBI" id="CHEBI:29105"/>
        <label>2</label>
    </ligand>
</feature>
<dbReference type="GO" id="GO:0009089">
    <property type="term" value="P:lysine biosynthetic process via diaminopimelate"/>
    <property type="evidence" value="ECO:0007669"/>
    <property type="project" value="UniProtKB-UniRule"/>
</dbReference>
<evidence type="ECO:0000313" key="17">
    <source>
        <dbReference type="Proteomes" id="UP000185739"/>
    </source>
</evidence>
<dbReference type="UniPathway" id="UPA00034">
    <property type="reaction ID" value="UER00021"/>
</dbReference>
<feature type="binding site" evidence="15">
    <location>
        <position position="70"/>
    </location>
    <ligand>
        <name>Zn(2+)</name>
        <dbReference type="ChEBI" id="CHEBI:29105"/>
        <label>1</label>
    </ligand>
</feature>
<dbReference type="AlphaFoldDB" id="A0A1H5X554"/>
<dbReference type="Proteomes" id="UP000185739">
    <property type="component" value="Chromosome"/>
</dbReference>
<keyword evidence="10 15" id="KW-0220">Diaminopimelate biosynthesis</keyword>
<gene>
    <name evidence="15" type="primary">dapE</name>
    <name evidence="16" type="ORF">Tchl_2785</name>
</gene>
<proteinExistence type="inferred from homology"/>
<comment type="function">
    <text evidence="15">Catalyzes the hydrolysis of N-succinyl-L,L-diaminopimelic acid (SDAP), forming succinate and LL-2,6-diaminopimelate (DAP), an intermediate involved in the bacterial biosynthesis of lysine and meso-diaminopimelic acid, an essential component of bacterial cell walls.</text>
</comment>
<dbReference type="OrthoDB" id="9809784at2"/>
<comment type="cofactor">
    <cofactor evidence="15">
        <name>Zn(2+)</name>
        <dbReference type="ChEBI" id="CHEBI:29105"/>
    </cofactor>
    <cofactor evidence="15">
        <name>Co(2+)</name>
        <dbReference type="ChEBI" id="CHEBI:48828"/>
    </cofactor>
    <text evidence="15">Binds 2 Zn(2+) or Co(2+) ions per subunit.</text>
</comment>
<evidence type="ECO:0000256" key="9">
    <source>
        <dbReference type="ARBA" id="ARBA00022833"/>
    </source>
</evidence>
<accession>A0A1H5X554</accession>
<comment type="catalytic activity">
    <reaction evidence="14 15">
        <text>N-succinyl-(2S,6S)-2,6-diaminopimelate + H2O = (2S,6S)-2,6-diaminopimelate + succinate</text>
        <dbReference type="Rhea" id="RHEA:22608"/>
        <dbReference type="ChEBI" id="CHEBI:15377"/>
        <dbReference type="ChEBI" id="CHEBI:30031"/>
        <dbReference type="ChEBI" id="CHEBI:57609"/>
        <dbReference type="ChEBI" id="CHEBI:58087"/>
        <dbReference type="EC" id="3.5.1.18"/>
    </reaction>
</comment>
<comment type="subunit">
    <text evidence="3 15">Homodimer.</text>
</comment>
<keyword evidence="7 15" id="KW-0479">Metal-binding</keyword>
<evidence type="ECO:0000256" key="5">
    <source>
        <dbReference type="ARBA" id="ARBA00022391"/>
    </source>
</evidence>
<dbReference type="InterPro" id="IPR050072">
    <property type="entry name" value="Peptidase_M20A"/>
</dbReference>
<dbReference type="CDD" id="cd03891">
    <property type="entry name" value="M20_DapE_proteobac"/>
    <property type="match status" value="1"/>
</dbReference>
<dbReference type="HAMAP" id="MF_01690">
    <property type="entry name" value="DapE"/>
    <property type="match status" value="1"/>
</dbReference>
<dbReference type="Pfam" id="PF07687">
    <property type="entry name" value="M20_dimer"/>
    <property type="match status" value="1"/>
</dbReference>
<keyword evidence="9 15" id="KW-0862">Zinc</keyword>
<evidence type="ECO:0000256" key="11">
    <source>
        <dbReference type="ARBA" id="ARBA00023154"/>
    </source>
</evidence>
<dbReference type="InterPro" id="IPR005941">
    <property type="entry name" value="DapE_proteobac"/>
</dbReference>
<evidence type="ECO:0000256" key="12">
    <source>
        <dbReference type="ARBA" id="ARBA00023285"/>
    </source>
</evidence>
<keyword evidence="12 15" id="KW-0170">Cobalt</keyword>
<evidence type="ECO:0000256" key="13">
    <source>
        <dbReference type="ARBA" id="ARBA00031891"/>
    </source>
</evidence>
<dbReference type="FunFam" id="3.30.70.360:FF:000011">
    <property type="entry name" value="Succinyl-diaminopimelate desuccinylase"/>
    <property type="match status" value="1"/>
</dbReference>
<dbReference type="EMBL" id="CP018839">
    <property type="protein sequence ID" value="APR05608.1"/>
    <property type="molecule type" value="Genomic_DNA"/>
</dbReference>
<dbReference type="PANTHER" id="PTHR43808">
    <property type="entry name" value="ACETYLORNITHINE DEACETYLASE"/>
    <property type="match status" value="1"/>
</dbReference>
<evidence type="ECO:0000256" key="2">
    <source>
        <dbReference type="ARBA" id="ARBA00006746"/>
    </source>
</evidence>
<evidence type="ECO:0000256" key="10">
    <source>
        <dbReference type="ARBA" id="ARBA00022915"/>
    </source>
</evidence>
<feature type="binding site" evidence="15">
    <location>
        <position position="166"/>
    </location>
    <ligand>
        <name>Zn(2+)</name>
        <dbReference type="ChEBI" id="CHEBI:29105"/>
        <label>1</label>
    </ligand>
</feature>
<feature type="active site" description="Proton acceptor" evidence="15">
    <location>
        <position position="137"/>
    </location>
</feature>
<dbReference type="GO" id="GO:0009014">
    <property type="term" value="F:succinyl-diaminopimelate desuccinylase activity"/>
    <property type="evidence" value="ECO:0007669"/>
    <property type="project" value="UniProtKB-UniRule"/>
</dbReference>
<dbReference type="GO" id="GO:0050897">
    <property type="term" value="F:cobalt ion binding"/>
    <property type="evidence" value="ECO:0007669"/>
    <property type="project" value="UniProtKB-UniRule"/>
</dbReference>
<keyword evidence="8 15" id="KW-0378">Hydrolase</keyword>
<dbReference type="Pfam" id="PF01546">
    <property type="entry name" value="Peptidase_M20"/>
    <property type="match status" value="1"/>
</dbReference>
<keyword evidence="6 15" id="KW-0028">Amino-acid biosynthesis</keyword>
<dbReference type="NCBIfam" id="NF009557">
    <property type="entry name" value="PRK13009.1"/>
    <property type="match status" value="1"/>
</dbReference>
<dbReference type="STRING" id="96773.Tchl_2785"/>
<name>A0A1H5X554_9RHOO</name>
<dbReference type="InterPro" id="IPR002933">
    <property type="entry name" value="Peptidase_M20"/>
</dbReference>
<dbReference type="PANTHER" id="PTHR43808:SF31">
    <property type="entry name" value="N-ACETYL-L-CITRULLINE DEACETYLASE"/>
    <property type="match status" value="1"/>
</dbReference>
<dbReference type="NCBIfam" id="TIGR01246">
    <property type="entry name" value="dapE_proteo"/>
    <property type="match status" value="1"/>
</dbReference>
<feature type="binding site" evidence="15">
    <location>
        <position position="103"/>
    </location>
    <ligand>
        <name>Zn(2+)</name>
        <dbReference type="ChEBI" id="CHEBI:29105"/>
        <label>2</label>
    </ligand>
</feature>
<evidence type="ECO:0000256" key="1">
    <source>
        <dbReference type="ARBA" id="ARBA00005130"/>
    </source>
</evidence>
<evidence type="ECO:0000256" key="14">
    <source>
        <dbReference type="ARBA" id="ARBA00051301"/>
    </source>
</evidence>
<dbReference type="InterPro" id="IPR036264">
    <property type="entry name" value="Bact_exopeptidase_dim_dom"/>
</dbReference>
<dbReference type="SUPFAM" id="SSF55031">
    <property type="entry name" value="Bacterial exopeptidase dimerisation domain"/>
    <property type="match status" value="1"/>
</dbReference>
<keyword evidence="11 15" id="KW-0457">Lysine biosynthesis</keyword>
<dbReference type="RefSeq" id="WP_075148949.1">
    <property type="nucleotide sequence ID" value="NZ_CP018839.1"/>
</dbReference>
<dbReference type="FunFam" id="3.40.630.10:FF:000005">
    <property type="entry name" value="Succinyl-diaminopimelate desuccinylase"/>
    <property type="match status" value="1"/>
</dbReference>
<dbReference type="EC" id="3.5.1.18" evidence="4 15"/>
<feature type="active site" evidence="15">
    <location>
        <position position="72"/>
    </location>
</feature>
<evidence type="ECO:0000313" key="16">
    <source>
        <dbReference type="EMBL" id="APR05608.1"/>
    </source>
</evidence>
<feature type="binding site" evidence="15">
    <location>
        <position position="103"/>
    </location>
    <ligand>
        <name>Zn(2+)</name>
        <dbReference type="ChEBI" id="CHEBI:29105"/>
        <label>1</label>
    </ligand>
</feature>